<dbReference type="EC" id="3.4.16.4" evidence="4"/>
<dbReference type="PROSITE" id="PS51318">
    <property type="entry name" value="TAT"/>
    <property type="match status" value="1"/>
</dbReference>
<keyword evidence="7 17" id="KW-0732">Signal</keyword>
<sequence>MSSRAEAEGATRRAVLLPAAALAAGALPLPALAQQRPPAGARPPAAGRTPAPPPGAPATTPLGPVDTIARQALIVDFDTDAVLLEKNADERMPPSSMSKLMTMYVVFDMMKKGRLQPEQGLPVSERAWRMGGSKMFVQIGNQVPVDALVRGVIVQSGNDACIVLAEAISGSEQQFAELLNQEAKRIGLKDSNFRNATGWPDPEHRMTCRDLAVLAKRIILDFPEYYRIYNERSFTWNNISQENRNPTLARVPGADGLKTGHTEEAGFGLTASARRGERRLILVVNGLPTMRARAEESERLLEWGFREFENVVLFKASDVVEEVPVHLGNRRTVPLVGGKDMIVTLPRNWRNRLQARLRYEAPIAAPVLKGQELGRLEVSGQGVPNLSLPLLAGADVERLGLIPRIPAVINSWFAGA</sequence>
<evidence type="ECO:0000256" key="14">
    <source>
        <dbReference type="PIRSR" id="PIRSR618044-2"/>
    </source>
</evidence>
<dbReference type="Proteomes" id="UP001139311">
    <property type="component" value="Unassembled WGS sequence"/>
</dbReference>
<evidence type="ECO:0000256" key="9">
    <source>
        <dbReference type="ARBA" id="ARBA00022960"/>
    </source>
</evidence>
<keyword evidence="10" id="KW-0573">Peptidoglycan synthesis</keyword>
<evidence type="ECO:0000256" key="8">
    <source>
        <dbReference type="ARBA" id="ARBA00022801"/>
    </source>
</evidence>
<dbReference type="EMBL" id="JAJAQI010000009">
    <property type="protein sequence ID" value="MCB4821652.1"/>
    <property type="molecule type" value="Genomic_DNA"/>
</dbReference>
<evidence type="ECO:0000313" key="20">
    <source>
        <dbReference type="Proteomes" id="UP001139311"/>
    </source>
</evidence>
<evidence type="ECO:0000256" key="17">
    <source>
        <dbReference type="SAM" id="SignalP"/>
    </source>
</evidence>
<evidence type="ECO:0000256" key="10">
    <source>
        <dbReference type="ARBA" id="ARBA00022984"/>
    </source>
</evidence>
<dbReference type="InterPro" id="IPR037167">
    <property type="entry name" value="Peptidase_S11_C_sf"/>
</dbReference>
<feature type="domain" description="Peptidase S11 D-Ala-D-Ala carboxypeptidase A C-terminal" evidence="18">
    <location>
        <begin position="308"/>
        <end position="398"/>
    </location>
</feature>
<keyword evidence="8" id="KW-0378">Hydrolase</keyword>
<evidence type="ECO:0000256" key="12">
    <source>
        <dbReference type="ARBA" id="ARBA00034000"/>
    </source>
</evidence>
<dbReference type="InterPro" id="IPR018044">
    <property type="entry name" value="Peptidase_S11"/>
</dbReference>
<keyword evidence="5 19" id="KW-0121">Carboxypeptidase</keyword>
<gene>
    <name evidence="19" type="ORF">LHA35_07905</name>
</gene>
<evidence type="ECO:0000259" key="18">
    <source>
        <dbReference type="SMART" id="SM00936"/>
    </source>
</evidence>
<comment type="catalytic activity">
    <reaction evidence="12">
        <text>Preferential cleavage: (Ac)2-L-Lys-D-Ala-|-D-Ala. Also transpeptidation of peptidyl-alanyl moieties that are N-acyl substituents of D-alanine.</text>
        <dbReference type="EC" id="3.4.16.4"/>
    </reaction>
</comment>
<evidence type="ECO:0000256" key="2">
    <source>
        <dbReference type="ARBA" id="ARBA00004752"/>
    </source>
</evidence>
<evidence type="ECO:0000256" key="16">
    <source>
        <dbReference type="SAM" id="MobiDB-lite"/>
    </source>
</evidence>
<feature type="active site" description="Proton acceptor" evidence="13">
    <location>
        <position position="99"/>
    </location>
</feature>
<dbReference type="RefSeq" id="WP_226606704.1">
    <property type="nucleotide sequence ID" value="NZ_JAJAQI010000009.1"/>
</dbReference>
<organism evidence="19 20">
    <name type="scientific">Roseicella aerolata</name>
    <dbReference type="NCBI Taxonomy" id="2883479"/>
    <lineage>
        <taxon>Bacteria</taxon>
        <taxon>Pseudomonadati</taxon>
        <taxon>Pseudomonadota</taxon>
        <taxon>Alphaproteobacteria</taxon>
        <taxon>Acetobacterales</taxon>
        <taxon>Roseomonadaceae</taxon>
        <taxon>Roseicella</taxon>
    </lineage>
</organism>
<evidence type="ECO:0000256" key="5">
    <source>
        <dbReference type="ARBA" id="ARBA00022645"/>
    </source>
</evidence>
<dbReference type="InterPro" id="IPR012907">
    <property type="entry name" value="Peptidase_S11_C"/>
</dbReference>
<dbReference type="PANTHER" id="PTHR21581:SF6">
    <property type="entry name" value="TRAFFICKING PROTEIN PARTICLE COMPLEX SUBUNIT 12"/>
    <property type="match status" value="1"/>
</dbReference>
<evidence type="ECO:0000256" key="7">
    <source>
        <dbReference type="ARBA" id="ARBA00022729"/>
    </source>
</evidence>
<dbReference type="PRINTS" id="PR00725">
    <property type="entry name" value="DADACBPTASE1"/>
</dbReference>
<keyword evidence="20" id="KW-1185">Reference proteome</keyword>
<feature type="chain" id="PRO_5040774637" description="serine-type D-Ala-D-Ala carboxypeptidase" evidence="17">
    <location>
        <begin position="34"/>
        <end position="416"/>
    </location>
</feature>
<feature type="signal peptide" evidence="17">
    <location>
        <begin position="1"/>
        <end position="33"/>
    </location>
</feature>
<dbReference type="SUPFAM" id="SSF69189">
    <property type="entry name" value="Penicillin-binding protein associated domain"/>
    <property type="match status" value="1"/>
</dbReference>
<name>A0A9X1IBV5_9PROT</name>
<dbReference type="Gene3D" id="3.40.710.10">
    <property type="entry name" value="DD-peptidase/beta-lactamase superfamily"/>
    <property type="match status" value="1"/>
</dbReference>
<evidence type="ECO:0000256" key="4">
    <source>
        <dbReference type="ARBA" id="ARBA00012448"/>
    </source>
</evidence>
<dbReference type="PANTHER" id="PTHR21581">
    <property type="entry name" value="D-ALANYL-D-ALANINE CARBOXYPEPTIDASE"/>
    <property type="match status" value="1"/>
</dbReference>
<dbReference type="GO" id="GO:0009002">
    <property type="term" value="F:serine-type D-Ala-D-Ala carboxypeptidase activity"/>
    <property type="evidence" value="ECO:0007669"/>
    <property type="project" value="UniProtKB-EC"/>
</dbReference>
<dbReference type="AlphaFoldDB" id="A0A9X1IBV5"/>
<dbReference type="Pfam" id="PF00768">
    <property type="entry name" value="Peptidase_S11"/>
    <property type="match status" value="1"/>
</dbReference>
<dbReference type="InterPro" id="IPR001967">
    <property type="entry name" value="Peptidase_S11_N"/>
</dbReference>
<dbReference type="Pfam" id="PF07943">
    <property type="entry name" value="PBP5_C"/>
    <property type="match status" value="1"/>
</dbReference>
<comment type="function">
    <text evidence="1">Removes C-terminal D-alanyl residues from sugar-peptide cell wall precursors.</text>
</comment>
<comment type="caution">
    <text evidence="19">The sequence shown here is derived from an EMBL/GenBank/DDBJ whole genome shotgun (WGS) entry which is preliminary data.</text>
</comment>
<dbReference type="SMART" id="SM00936">
    <property type="entry name" value="PBP5_C"/>
    <property type="match status" value="1"/>
</dbReference>
<dbReference type="InterPro" id="IPR012338">
    <property type="entry name" value="Beta-lactam/transpept-like"/>
</dbReference>
<proteinExistence type="inferred from homology"/>
<feature type="active site" evidence="13">
    <location>
        <position position="156"/>
    </location>
</feature>
<reference evidence="19" key="1">
    <citation type="submission" date="2021-10" db="EMBL/GenBank/DDBJ databases">
        <title>Roseicella aerolatum sp. nov., isolated from aerosols of e-waste dismantling site.</title>
        <authorList>
            <person name="Qin T."/>
        </authorList>
    </citation>
    <scope>NUCLEOTIDE SEQUENCE</scope>
    <source>
        <strain evidence="19">GB24</strain>
    </source>
</reference>
<evidence type="ECO:0000256" key="15">
    <source>
        <dbReference type="RuleBase" id="RU004016"/>
    </source>
</evidence>
<evidence type="ECO:0000313" key="19">
    <source>
        <dbReference type="EMBL" id="MCB4821652.1"/>
    </source>
</evidence>
<evidence type="ECO:0000256" key="3">
    <source>
        <dbReference type="ARBA" id="ARBA00007164"/>
    </source>
</evidence>
<dbReference type="InterPro" id="IPR006311">
    <property type="entry name" value="TAT_signal"/>
</dbReference>
<keyword evidence="11" id="KW-0961">Cell wall biogenesis/degradation</keyword>
<feature type="compositionally biased region" description="Low complexity" evidence="16">
    <location>
        <begin position="33"/>
        <end position="49"/>
    </location>
</feature>
<feature type="region of interest" description="Disordered" evidence="16">
    <location>
        <begin position="33"/>
        <end position="63"/>
    </location>
</feature>
<dbReference type="GO" id="GO:0008360">
    <property type="term" value="P:regulation of cell shape"/>
    <property type="evidence" value="ECO:0007669"/>
    <property type="project" value="UniProtKB-KW"/>
</dbReference>
<keyword evidence="9" id="KW-0133">Cell shape</keyword>
<dbReference type="Gene3D" id="2.60.410.10">
    <property type="entry name" value="D-Ala-D-Ala carboxypeptidase, C-terminal domain"/>
    <property type="match status" value="1"/>
</dbReference>
<feature type="active site" description="Acyl-ester intermediate" evidence="13">
    <location>
        <position position="96"/>
    </location>
</feature>
<evidence type="ECO:0000256" key="13">
    <source>
        <dbReference type="PIRSR" id="PIRSR618044-1"/>
    </source>
</evidence>
<dbReference type="GO" id="GO:0071555">
    <property type="term" value="P:cell wall organization"/>
    <property type="evidence" value="ECO:0007669"/>
    <property type="project" value="UniProtKB-KW"/>
</dbReference>
<feature type="binding site" evidence="14">
    <location>
        <position position="258"/>
    </location>
    <ligand>
        <name>substrate</name>
    </ligand>
</feature>
<evidence type="ECO:0000256" key="11">
    <source>
        <dbReference type="ARBA" id="ARBA00023316"/>
    </source>
</evidence>
<dbReference type="SUPFAM" id="SSF56601">
    <property type="entry name" value="beta-lactamase/transpeptidase-like"/>
    <property type="match status" value="1"/>
</dbReference>
<dbReference type="GO" id="GO:0009252">
    <property type="term" value="P:peptidoglycan biosynthetic process"/>
    <property type="evidence" value="ECO:0007669"/>
    <property type="project" value="UniProtKB-KW"/>
</dbReference>
<keyword evidence="6" id="KW-0645">Protease</keyword>
<comment type="pathway">
    <text evidence="2">Cell wall biogenesis; peptidoglycan biosynthesis.</text>
</comment>
<comment type="similarity">
    <text evidence="3 15">Belongs to the peptidase S11 family.</text>
</comment>
<dbReference type="GO" id="GO:0006508">
    <property type="term" value="P:proteolysis"/>
    <property type="evidence" value="ECO:0007669"/>
    <property type="project" value="UniProtKB-KW"/>
</dbReference>
<evidence type="ECO:0000256" key="1">
    <source>
        <dbReference type="ARBA" id="ARBA00003217"/>
    </source>
</evidence>
<accession>A0A9X1IBV5</accession>
<protein>
    <recommendedName>
        <fullName evidence="4">serine-type D-Ala-D-Ala carboxypeptidase</fullName>
        <ecNumber evidence="4">3.4.16.4</ecNumber>
    </recommendedName>
</protein>
<dbReference type="InterPro" id="IPR015956">
    <property type="entry name" value="Peniciliin-bd_prot_C_sf"/>
</dbReference>
<evidence type="ECO:0000256" key="6">
    <source>
        <dbReference type="ARBA" id="ARBA00022670"/>
    </source>
</evidence>